<dbReference type="SMART" id="SM00347">
    <property type="entry name" value="HTH_MARR"/>
    <property type="match status" value="1"/>
</dbReference>
<dbReference type="GO" id="GO:0003700">
    <property type="term" value="F:DNA-binding transcription factor activity"/>
    <property type="evidence" value="ECO:0007669"/>
    <property type="project" value="InterPro"/>
</dbReference>
<evidence type="ECO:0000313" key="3">
    <source>
        <dbReference type="Proteomes" id="UP000316252"/>
    </source>
</evidence>
<evidence type="ECO:0000313" key="2">
    <source>
        <dbReference type="EMBL" id="TPW77687.1"/>
    </source>
</evidence>
<dbReference type="Pfam" id="PF01047">
    <property type="entry name" value="MarR"/>
    <property type="match status" value="1"/>
</dbReference>
<dbReference type="Proteomes" id="UP000316252">
    <property type="component" value="Unassembled WGS sequence"/>
</dbReference>
<dbReference type="InterPro" id="IPR036390">
    <property type="entry name" value="WH_DNA-bd_sf"/>
</dbReference>
<comment type="caution">
    <text evidence="2">The sequence shown here is derived from an EMBL/GenBank/DDBJ whole genome shotgun (WGS) entry which is preliminary data.</text>
</comment>
<dbReference type="AlphaFoldDB" id="A0A506Y956"/>
<accession>A0A506Y956</accession>
<evidence type="ECO:0000259" key="1">
    <source>
        <dbReference type="PROSITE" id="PS50995"/>
    </source>
</evidence>
<dbReference type="PANTHER" id="PTHR33164:SF99">
    <property type="entry name" value="MARR FAMILY REGULATORY PROTEIN"/>
    <property type="match status" value="1"/>
</dbReference>
<protein>
    <submittedName>
        <fullName evidence="2">MarR family transcriptional regulator</fullName>
    </submittedName>
</protein>
<feature type="domain" description="HTH marR-type" evidence="1">
    <location>
        <begin position="50"/>
        <end position="183"/>
    </location>
</feature>
<dbReference type="SUPFAM" id="SSF46785">
    <property type="entry name" value="Winged helix' DNA-binding domain"/>
    <property type="match status" value="1"/>
</dbReference>
<dbReference type="Gene3D" id="1.10.10.10">
    <property type="entry name" value="Winged helix-like DNA-binding domain superfamily/Winged helix DNA-binding domain"/>
    <property type="match status" value="1"/>
</dbReference>
<dbReference type="GO" id="GO:0006950">
    <property type="term" value="P:response to stress"/>
    <property type="evidence" value="ECO:0007669"/>
    <property type="project" value="TreeGrafter"/>
</dbReference>
<dbReference type="InterPro" id="IPR039422">
    <property type="entry name" value="MarR/SlyA-like"/>
</dbReference>
<proteinExistence type="predicted"/>
<dbReference type="PANTHER" id="PTHR33164">
    <property type="entry name" value="TRANSCRIPTIONAL REGULATOR, MARR FAMILY"/>
    <property type="match status" value="1"/>
</dbReference>
<reference evidence="2 3" key="1">
    <citation type="submission" date="2019-06" db="EMBL/GenBank/DDBJ databases">
        <authorList>
            <person name="Li F."/>
        </authorList>
    </citation>
    <scope>NUCLEOTIDE SEQUENCE [LARGE SCALE GENOMIC DNA]</scope>
    <source>
        <strain evidence="2 3">10F1D-1</strain>
    </source>
</reference>
<dbReference type="PROSITE" id="PS50995">
    <property type="entry name" value="HTH_MARR_2"/>
    <property type="match status" value="1"/>
</dbReference>
<dbReference type="EMBL" id="VHQG01000001">
    <property type="protein sequence ID" value="TPW77687.1"/>
    <property type="molecule type" value="Genomic_DNA"/>
</dbReference>
<dbReference type="InterPro" id="IPR036388">
    <property type="entry name" value="WH-like_DNA-bd_sf"/>
</dbReference>
<sequence length="189" mass="20541">MGCPSSEIRPRAGSFELEQVHGIRGYSNSNEKVFPTSGEPVADRKLDATELATYQALVTAGTLIERAVTAQLAEHGLTPLQFSILATLLTQGEKRMRDLADAIVHSRSGLTYQVTQLEKQGLVQRSAAAGDDRGVQVALTAEGRARVEGAFPGHTALVRDAIFDHLDRAELDAIREPLDGIVARLRERR</sequence>
<dbReference type="InterPro" id="IPR000835">
    <property type="entry name" value="HTH_MarR-typ"/>
</dbReference>
<keyword evidence="3" id="KW-1185">Reference proteome</keyword>
<dbReference type="OrthoDB" id="3821431at2"/>
<organism evidence="2 3">
    <name type="scientific">Schumannella soli</name>
    <dbReference type="NCBI Taxonomy" id="2590779"/>
    <lineage>
        <taxon>Bacteria</taxon>
        <taxon>Bacillati</taxon>
        <taxon>Actinomycetota</taxon>
        <taxon>Actinomycetes</taxon>
        <taxon>Micrococcales</taxon>
        <taxon>Microbacteriaceae</taxon>
        <taxon>Schumannella</taxon>
    </lineage>
</organism>
<name>A0A506Y956_9MICO</name>
<gene>
    <name evidence="2" type="ORF">FJ657_03245</name>
</gene>